<dbReference type="PROSITE" id="PS01180">
    <property type="entry name" value="CUB"/>
    <property type="match status" value="2"/>
</dbReference>
<dbReference type="AlphaFoldDB" id="A0A7R9KVY2"/>
<proteinExistence type="predicted"/>
<feature type="domain" description="CUB" evidence="3">
    <location>
        <begin position="324"/>
        <end position="434"/>
    </location>
</feature>
<sequence>MFYFSSDDNHEERGYEIRITQIPKSCFNNHNYGFAVKPSFITSTPTPYLTTSYTTVNNTYYTCDEIISSEIHVITSPNYPQNYPAITRCVYTFLKSMANVCQMRIKILDMDLEHTRHCVSDYLVIESTGERFCGQFLQQEDKIINFPSFSRELRLIFNSDRQTTRTGFRLRAEQIPDSCTHPVIDHRIGDTIGKPIVEQIPLDPVIVGKPINPVITKNVGTYPANNAIKPLPQICSSSSTIVSTFVSDNYPLPYNAYTNCVYKVKGERIVVDFGTEKQEINIRFHTESAVRYGGFKIQARQLDNNCDHHNSIPHEFSPGSTESCSKMHFSEKSLQILSPHYDSGSYQPFLDCEYTVRKSTSDICALEVKFDAFALEESKACYKDYLQIGEMRLCGKLPFAATRTYEFKSDEIAIKFHTDANGSDAGFVIMVKQIQC</sequence>
<organism evidence="4">
    <name type="scientific">Medioppia subpectinata</name>
    <dbReference type="NCBI Taxonomy" id="1979941"/>
    <lineage>
        <taxon>Eukaryota</taxon>
        <taxon>Metazoa</taxon>
        <taxon>Ecdysozoa</taxon>
        <taxon>Arthropoda</taxon>
        <taxon>Chelicerata</taxon>
        <taxon>Arachnida</taxon>
        <taxon>Acari</taxon>
        <taxon>Acariformes</taxon>
        <taxon>Sarcoptiformes</taxon>
        <taxon>Oribatida</taxon>
        <taxon>Brachypylina</taxon>
        <taxon>Oppioidea</taxon>
        <taxon>Oppiidae</taxon>
        <taxon>Medioppia</taxon>
    </lineage>
</organism>
<dbReference type="Pfam" id="PF00431">
    <property type="entry name" value="CUB"/>
    <property type="match status" value="2"/>
</dbReference>
<evidence type="ECO:0000313" key="4">
    <source>
        <dbReference type="EMBL" id="CAD7630046.1"/>
    </source>
</evidence>
<dbReference type="GO" id="GO:0005615">
    <property type="term" value="C:extracellular space"/>
    <property type="evidence" value="ECO:0007669"/>
    <property type="project" value="TreeGrafter"/>
</dbReference>
<dbReference type="PANTHER" id="PTHR24255">
    <property type="entry name" value="COMPLEMENT COMPONENT 1, S SUBCOMPONENT-RELATED"/>
    <property type="match status" value="1"/>
</dbReference>
<keyword evidence="1" id="KW-1015">Disulfide bond</keyword>
<dbReference type="OrthoDB" id="6369184at2759"/>
<dbReference type="EMBL" id="CAJPIZ010007673">
    <property type="protein sequence ID" value="CAG2110476.1"/>
    <property type="molecule type" value="Genomic_DNA"/>
</dbReference>
<dbReference type="InterPro" id="IPR035914">
    <property type="entry name" value="Sperma_CUB_dom_sf"/>
</dbReference>
<evidence type="ECO:0000259" key="3">
    <source>
        <dbReference type="PROSITE" id="PS01180"/>
    </source>
</evidence>
<reference evidence="4" key="1">
    <citation type="submission" date="2020-11" db="EMBL/GenBank/DDBJ databases">
        <authorList>
            <person name="Tran Van P."/>
        </authorList>
    </citation>
    <scope>NUCLEOTIDE SEQUENCE</scope>
</reference>
<dbReference type="InterPro" id="IPR000859">
    <property type="entry name" value="CUB_dom"/>
</dbReference>
<protein>
    <recommendedName>
        <fullName evidence="3">CUB domain-containing protein</fullName>
    </recommendedName>
</protein>
<dbReference type="SUPFAM" id="SSF49854">
    <property type="entry name" value="Spermadhesin, CUB domain"/>
    <property type="match status" value="2"/>
</dbReference>
<evidence type="ECO:0000256" key="2">
    <source>
        <dbReference type="PROSITE-ProRule" id="PRU00059"/>
    </source>
</evidence>
<evidence type="ECO:0000313" key="5">
    <source>
        <dbReference type="Proteomes" id="UP000759131"/>
    </source>
</evidence>
<dbReference type="Proteomes" id="UP000759131">
    <property type="component" value="Unassembled WGS sequence"/>
</dbReference>
<dbReference type="Gene3D" id="2.60.120.290">
    <property type="entry name" value="Spermadhesin, CUB domain"/>
    <property type="match status" value="2"/>
</dbReference>
<gene>
    <name evidence="4" type="ORF">OSB1V03_LOCUS10459</name>
</gene>
<dbReference type="EMBL" id="OC862248">
    <property type="protein sequence ID" value="CAD7630046.1"/>
    <property type="molecule type" value="Genomic_DNA"/>
</dbReference>
<comment type="caution">
    <text evidence="2">Lacks conserved residue(s) required for the propagation of feature annotation.</text>
</comment>
<accession>A0A7R9KVY2</accession>
<dbReference type="PANTHER" id="PTHR24255:SF31">
    <property type="entry name" value="CUBILIN-LIKE PROTEIN"/>
    <property type="match status" value="1"/>
</dbReference>
<dbReference type="GO" id="GO:0004252">
    <property type="term" value="F:serine-type endopeptidase activity"/>
    <property type="evidence" value="ECO:0007669"/>
    <property type="project" value="TreeGrafter"/>
</dbReference>
<dbReference type="SMART" id="SM00042">
    <property type="entry name" value="CUB"/>
    <property type="match status" value="2"/>
</dbReference>
<evidence type="ECO:0000256" key="1">
    <source>
        <dbReference type="ARBA" id="ARBA00023157"/>
    </source>
</evidence>
<name>A0A7R9KVY2_9ACAR</name>
<dbReference type="CDD" id="cd00041">
    <property type="entry name" value="CUB"/>
    <property type="match status" value="2"/>
</dbReference>
<keyword evidence="5" id="KW-1185">Reference proteome</keyword>
<feature type="domain" description="CUB" evidence="3">
    <location>
        <begin position="63"/>
        <end position="175"/>
    </location>
</feature>